<evidence type="ECO:0000256" key="1">
    <source>
        <dbReference type="SAM" id="MobiDB-lite"/>
    </source>
</evidence>
<evidence type="ECO:0000313" key="3">
    <source>
        <dbReference type="Proteomes" id="UP000653644"/>
    </source>
</evidence>
<protein>
    <submittedName>
        <fullName evidence="2">Uncharacterized protein</fullName>
    </submittedName>
</protein>
<reference evidence="3" key="1">
    <citation type="journal article" date="2019" name="Int. J. Syst. Evol. Microbiol.">
        <title>The Global Catalogue of Microorganisms (GCM) 10K type strain sequencing project: providing services to taxonomists for standard genome sequencing and annotation.</title>
        <authorList>
            <consortium name="The Broad Institute Genomics Platform"/>
            <consortium name="The Broad Institute Genome Sequencing Center for Infectious Disease"/>
            <person name="Wu L."/>
            <person name="Ma J."/>
        </authorList>
    </citation>
    <scope>NUCLEOTIDE SEQUENCE [LARGE SCALE GENOMIC DNA]</scope>
    <source>
        <strain evidence="3">JCM 4733</strain>
    </source>
</reference>
<evidence type="ECO:0000313" key="2">
    <source>
        <dbReference type="EMBL" id="GHA68904.1"/>
    </source>
</evidence>
<accession>A0ABQ3DB71</accession>
<comment type="caution">
    <text evidence="2">The sequence shown here is derived from an EMBL/GenBank/DDBJ whole genome shotgun (WGS) entry which is preliminary data.</text>
</comment>
<sequence>MGGGLLRRIALFHAVTAFYRVQCWDDGDSWKIDARTAHPRARWHDQLLQRLCHPRWALPLRVAHRFCRYAEPDTPYQWNHTCDFYSDGHTTGNDDSDPRTDQPPTTSPDPALTHPAQPPQPTEVTGIAHRPARRGDAFTSRRGGTYGLWVTQSSSAGQRCAQSGGSVSL</sequence>
<dbReference type="EMBL" id="BMVN01000067">
    <property type="protein sequence ID" value="GHA68904.1"/>
    <property type="molecule type" value="Genomic_DNA"/>
</dbReference>
<keyword evidence="3" id="KW-1185">Reference proteome</keyword>
<organism evidence="2 3">
    <name type="scientific">Streptomyces canarius</name>
    <dbReference type="NCBI Taxonomy" id="285453"/>
    <lineage>
        <taxon>Bacteria</taxon>
        <taxon>Bacillati</taxon>
        <taxon>Actinomycetota</taxon>
        <taxon>Actinomycetes</taxon>
        <taxon>Kitasatosporales</taxon>
        <taxon>Streptomycetaceae</taxon>
        <taxon>Streptomyces</taxon>
    </lineage>
</organism>
<gene>
    <name evidence="2" type="ORF">GCM10010345_85640</name>
</gene>
<name>A0ABQ3DB71_9ACTN</name>
<proteinExistence type="predicted"/>
<dbReference type="Proteomes" id="UP000653644">
    <property type="component" value="Unassembled WGS sequence"/>
</dbReference>
<feature type="region of interest" description="Disordered" evidence="1">
    <location>
        <begin position="88"/>
        <end position="143"/>
    </location>
</feature>